<dbReference type="InterPro" id="IPR012340">
    <property type="entry name" value="NA-bd_OB-fold"/>
</dbReference>
<dbReference type="InterPro" id="IPR052513">
    <property type="entry name" value="Thioester_dehydratase-like"/>
</dbReference>
<evidence type="ECO:0000313" key="4">
    <source>
        <dbReference type="Proteomes" id="UP000256913"/>
    </source>
</evidence>
<evidence type="ECO:0000259" key="2">
    <source>
        <dbReference type="Pfam" id="PF12172"/>
    </source>
</evidence>
<dbReference type="Gene3D" id="6.10.30.10">
    <property type="match status" value="1"/>
</dbReference>
<dbReference type="RefSeq" id="WP_116069622.1">
    <property type="nucleotide sequence ID" value="NZ_BONB01000062.1"/>
</dbReference>
<evidence type="ECO:0000313" key="3">
    <source>
        <dbReference type="EMBL" id="REF98322.1"/>
    </source>
</evidence>
<dbReference type="InterPro" id="IPR002878">
    <property type="entry name" value="ChsH2_C"/>
</dbReference>
<feature type="domain" description="ChsH2 rubredoxin-like zinc ribbon" evidence="2">
    <location>
        <begin position="18"/>
        <end position="50"/>
    </location>
</feature>
<feature type="domain" description="ChsH2 C-terminal OB-fold" evidence="1">
    <location>
        <begin position="55"/>
        <end position="120"/>
    </location>
</feature>
<dbReference type="Pfam" id="PF01796">
    <property type="entry name" value="OB_ChsH2_C"/>
    <property type="match status" value="1"/>
</dbReference>
<dbReference type="InterPro" id="IPR022002">
    <property type="entry name" value="ChsH2_Znr"/>
</dbReference>
<keyword evidence="4" id="KW-1185">Reference proteome</keyword>
<dbReference type="PANTHER" id="PTHR34075:SF5">
    <property type="entry name" value="BLR3430 PROTEIN"/>
    <property type="match status" value="1"/>
</dbReference>
<dbReference type="AlphaFoldDB" id="A0A3D9ZPA1"/>
<dbReference type="Proteomes" id="UP000256913">
    <property type="component" value="Unassembled WGS sequence"/>
</dbReference>
<evidence type="ECO:0000259" key="1">
    <source>
        <dbReference type="Pfam" id="PF01796"/>
    </source>
</evidence>
<dbReference type="EMBL" id="QUMQ01000001">
    <property type="protein sequence ID" value="REF98322.1"/>
    <property type="molecule type" value="Genomic_DNA"/>
</dbReference>
<accession>A0A3D9ZPA1</accession>
<dbReference type="PANTHER" id="PTHR34075">
    <property type="entry name" value="BLR3430 PROTEIN"/>
    <property type="match status" value="1"/>
</dbReference>
<name>A0A3D9ZPA1_9ACTN</name>
<dbReference type="Pfam" id="PF12172">
    <property type="entry name" value="zf-ChsH2"/>
    <property type="match status" value="1"/>
</dbReference>
<sequence length="138" mass="15162">MTERPLPDPDYADFAPFWAGTRRGELLVPTCTRCARRVWPPRMACPSCAGLRFDWQPIGNEGHLYSWTTIGRAMLAGFEAEVPYTVVIVSAAADPRVRFVGRLADGYEVPVIGAPMLASFVPNGDVTLVNWLPRGGRA</sequence>
<protein>
    <recommendedName>
        <fullName evidence="5">OB-fold protein</fullName>
    </recommendedName>
</protein>
<dbReference type="OrthoDB" id="7470921at2"/>
<gene>
    <name evidence="3" type="ORF">DFJ67_4339</name>
</gene>
<proteinExistence type="predicted"/>
<reference evidence="3 4" key="1">
    <citation type="submission" date="2018-08" db="EMBL/GenBank/DDBJ databases">
        <title>Sequencing the genomes of 1000 actinobacteria strains.</title>
        <authorList>
            <person name="Klenk H.-P."/>
        </authorList>
    </citation>
    <scope>NUCLEOTIDE SEQUENCE [LARGE SCALE GENOMIC DNA]</scope>
    <source>
        <strain evidence="3 4">DSM 44099</strain>
    </source>
</reference>
<evidence type="ECO:0008006" key="5">
    <source>
        <dbReference type="Google" id="ProtNLM"/>
    </source>
</evidence>
<organism evidence="3 4">
    <name type="scientific">Asanoa ferruginea</name>
    <dbReference type="NCBI Taxonomy" id="53367"/>
    <lineage>
        <taxon>Bacteria</taxon>
        <taxon>Bacillati</taxon>
        <taxon>Actinomycetota</taxon>
        <taxon>Actinomycetes</taxon>
        <taxon>Micromonosporales</taxon>
        <taxon>Micromonosporaceae</taxon>
        <taxon>Asanoa</taxon>
    </lineage>
</organism>
<dbReference type="SUPFAM" id="SSF50249">
    <property type="entry name" value="Nucleic acid-binding proteins"/>
    <property type="match status" value="1"/>
</dbReference>
<comment type="caution">
    <text evidence="3">The sequence shown here is derived from an EMBL/GenBank/DDBJ whole genome shotgun (WGS) entry which is preliminary data.</text>
</comment>